<keyword evidence="4" id="KW-1185">Reference proteome</keyword>
<dbReference type="EMBL" id="JAVHJL010000011">
    <property type="protein sequence ID" value="KAK6496207.1"/>
    <property type="molecule type" value="Genomic_DNA"/>
</dbReference>
<feature type="region of interest" description="Disordered" evidence="1">
    <location>
        <begin position="206"/>
        <end position="227"/>
    </location>
</feature>
<evidence type="ECO:0000313" key="3">
    <source>
        <dbReference type="EMBL" id="KAK6496207.1"/>
    </source>
</evidence>
<organism evidence="3 4">
    <name type="scientific">Arthrobotrys musiformis</name>
    <dbReference type="NCBI Taxonomy" id="47236"/>
    <lineage>
        <taxon>Eukaryota</taxon>
        <taxon>Fungi</taxon>
        <taxon>Dikarya</taxon>
        <taxon>Ascomycota</taxon>
        <taxon>Pezizomycotina</taxon>
        <taxon>Orbiliomycetes</taxon>
        <taxon>Orbiliales</taxon>
        <taxon>Orbiliaceae</taxon>
        <taxon>Arthrobotrys</taxon>
    </lineage>
</organism>
<dbReference type="AlphaFoldDB" id="A0AAV9VVF4"/>
<comment type="caution">
    <text evidence="3">The sequence shown here is derived from an EMBL/GenBank/DDBJ whole genome shotgun (WGS) entry which is preliminary data.</text>
</comment>
<evidence type="ECO:0000313" key="4">
    <source>
        <dbReference type="Proteomes" id="UP001370758"/>
    </source>
</evidence>
<reference evidence="3 4" key="1">
    <citation type="submission" date="2023-08" db="EMBL/GenBank/DDBJ databases">
        <authorList>
            <person name="Palmer J.M."/>
        </authorList>
    </citation>
    <scope>NUCLEOTIDE SEQUENCE [LARGE SCALE GENOMIC DNA]</scope>
    <source>
        <strain evidence="3 4">TWF481</strain>
    </source>
</reference>
<dbReference type="CDD" id="cd09917">
    <property type="entry name" value="F-box_SF"/>
    <property type="match status" value="1"/>
</dbReference>
<accession>A0AAV9VVF4</accession>
<gene>
    <name evidence="3" type="ORF">TWF481_002231</name>
</gene>
<feature type="compositionally biased region" description="Acidic residues" evidence="1">
    <location>
        <begin position="444"/>
        <end position="512"/>
    </location>
</feature>
<feature type="domain" description="F-box" evidence="2">
    <location>
        <begin position="1"/>
        <end position="44"/>
    </location>
</feature>
<protein>
    <recommendedName>
        <fullName evidence="2">F-box domain-containing protein</fullName>
    </recommendedName>
</protein>
<evidence type="ECO:0000256" key="1">
    <source>
        <dbReference type="SAM" id="MobiDB-lite"/>
    </source>
</evidence>
<evidence type="ECO:0000259" key="2">
    <source>
        <dbReference type="PROSITE" id="PS50181"/>
    </source>
</evidence>
<proteinExistence type="predicted"/>
<sequence length="632" mass="71823">MESLPVELLRRIASDMPYPTIYSLALTSHKLRAAVHDWQVYKSVIDNQVHLLTADPKSPDGVETVTHSILKQEITLPPWTRNPITVKTPPETAARYAYADYKAYNLPTKVSLWGSNIHPEALESYPQDELDTGPLRDFAKWGGVLAAYGHPLLHLIGHTNIHSDSGGKNIWIPGPAIPTSRYTLGFCIAAHLLSDNTNLLPHIEPEEEPEEEDEGTIFGPGTGYSTPQEQETYLDTTETYLDAKWRAVLTNISALYEDSYISPRPYRDMQYEGRQVPRTRVAINDSYGSPGKGTLKQSYSAFTLLDLSVKTVGVMGWHYKKLILDGRIPRFRILRWEFGDNPTEEQAAEVKRRYDPRQLWGPPVASKIPFEKYMKLEPELGKNGAGFVWSHLEGMMNKEFLEEGKWMGYYSYRDMREIDPAMIDIAFEVVDPKEIEPQRGPYDTSDDDSEDEDEDEEDEDEEDEDGEDDEDDEDEDDGEEYEDDGEEYEDDGEEYEDDGEEYEDDGEEYEDEDRQHEVSEKSKADEPAGIEEIGSNKGKGRRGKSPDVPIIAVKAIAKDGIGDFAIWGKFYPQTGKVHLTKIYFKDGESGTMWNWTAFMTPFGIVGRWGTSGFGGYVWLWKEDWHGHPADGN</sequence>
<dbReference type="Proteomes" id="UP001370758">
    <property type="component" value="Unassembled WGS sequence"/>
</dbReference>
<name>A0AAV9VVF4_9PEZI</name>
<feature type="region of interest" description="Disordered" evidence="1">
    <location>
        <begin position="432"/>
        <end position="546"/>
    </location>
</feature>
<dbReference type="InterPro" id="IPR001810">
    <property type="entry name" value="F-box_dom"/>
</dbReference>
<feature type="compositionally biased region" description="Basic and acidic residues" evidence="1">
    <location>
        <begin position="513"/>
        <end position="526"/>
    </location>
</feature>
<feature type="compositionally biased region" description="Acidic residues" evidence="1">
    <location>
        <begin position="206"/>
        <end position="215"/>
    </location>
</feature>
<dbReference type="PROSITE" id="PS50181">
    <property type="entry name" value="FBOX"/>
    <property type="match status" value="1"/>
</dbReference>
<dbReference type="SUPFAM" id="SSF81383">
    <property type="entry name" value="F-box domain"/>
    <property type="match status" value="1"/>
</dbReference>
<dbReference type="InterPro" id="IPR036047">
    <property type="entry name" value="F-box-like_dom_sf"/>
</dbReference>